<gene>
    <name evidence="1" type="ORF">KWAN_18</name>
</gene>
<dbReference type="EMBL" id="KX397369">
    <property type="protein sequence ID" value="ANZ49371.1"/>
    <property type="molecule type" value="Genomic_DNA"/>
</dbReference>
<protein>
    <submittedName>
        <fullName evidence="1">Uncharacterized protein</fullName>
    </submittedName>
</protein>
<organism evidence="1 2">
    <name type="scientific">Erwinia phage vB_EamM_Kwan</name>
    <dbReference type="NCBI Taxonomy" id="1883374"/>
    <lineage>
        <taxon>Viruses</taxon>
        <taxon>Duplodnaviria</taxon>
        <taxon>Heunggongvirae</taxon>
        <taxon>Uroviricota</taxon>
        <taxon>Caudoviricetes</taxon>
        <taxon>Chimalliviridae</taxon>
        <taxon>Wellingtonvirus</taxon>
        <taxon>Wellingtonvirus wellington</taxon>
    </lineage>
</organism>
<evidence type="ECO:0000313" key="1">
    <source>
        <dbReference type="EMBL" id="ANZ49371.1"/>
    </source>
</evidence>
<accession>A0A1B2IDN7</accession>
<dbReference type="GeneID" id="29061863"/>
<reference evidence="1 2" key="1">
    <citation type="submission" date="2016-06" db="EMBL/GenBank/DDBJ databases">
        <authorList>
            <person name="Kjaerup R.B."/>
            <person name="Dalgaard T.S."/>
            <person name="Juul-Madsen H.R."/>
        </authorList>
    </citation>
    <scope>NUCLEOTIDE SEQUENCE [LARGE SCALE GENOMIC DNA]</scope>
</reference>
<dbReference type="Pfam" id="PF24302">
    <property type="entry name" value="DUF7484"/>
    <property type="match status" value="1"/>
</dbReference>
<dbReference type="InterPro" id="IPR055907">
    <property type="entry name" value="DUF7484"/>
</dbReference>
<sequence>MNVLDACLRRIRRKIPEPILRAAFVPDNLKLLGIASSVDNEIMNRVLREYVIPEVARIGQYMEIDLTSATYEPDPIDQYSRVYFIDEQITGGRELVAAHVAVTPVAGQAYTLPPAGSYLDGVSSGVLASVNKVVDSNSAMPRISSAEVRIAGPNAIVIKDPGMFVYATKIMAQFAMTEELNEIKPAFFPIVEELAEYACKGYIHSKLIFDMDAGQLQNGMQFGAFADVIQTYSDAGQMFDDLIPKVRRCMVHNDDIGDRFNYMSGGRFTA</sequence>
<name>A0A1B2IDN7_9CAUD</name>
<dbReference type="RefSeq" id="YP_009278623.1">
    <property type="nucleotide sequence ID" value="NC_031010.1"/>
</dbReference>
<dbReference type="OrthoDB" id="7269at10239"/>
<proteinExistence type="predicted"/>
<evidence type="ECO:0000313" key="2">
    <source>
        <dbReference type="Proteomes" id="UP000202923"/>
    </source>
</evidence>
<dbReference type="Proteomes" id="UP000202923">
    <property type="component" value="Genome"/>
</dbReference>
<dbReference type="KEGG" id="vg:29061863"/>